<evidence type="ECO:0000313" key="2">
    <source>
        <dbReference type="Proteomes" id="UP001501676"/>
    </source>
</evidence>
<keyword evidence="2" id="KW-1185">Reference proteome</keyword>
<proteinExistence type="predicted"/>
<protein>
    <submittedName>
        <fullName evidence="1">Uncharacterized protein</fullName>
    </submittedName>
</protein>
<dbReference type="Proteomes" id="UP001501676">
    <property type="component" value="Unassembled WGS sequence"/>
</dbReference>
<sequence>MGVSSVSAAIEWNWILRGRPWCAHDAGAVEEGDGQHWVCAECGALWWHHGTPPPPRGE</sequence>
<organism evidence="1 2">
    <name type="scientific">Cryptosporangium minutisporangium</name>
    <dbReference type="NCBI Taxonomy" id="113569"/>
    <lineage>
        <taxon>Bacteria</taxon>
        <taxon>Bacillati</taxon>
        <taxon>Actinomycetota</taxon>
        <taxon>Actinomycetes</taxon>
        <taxon>Cryptosporangiales</taxon>
        <taxon>Cryptosporangiaceae</taxon>
        <taxon>Cryptosporangium</taxon>
    </lineage>
</organism>
<name>A0ABP6TCU3_9ACTN</name>
<evidence type="ECO:0000313" key="1">
    <source>
        <dbReference type="EMBL" id="GAA3398385.1"/>
    </source>
</evidence>
<gene>
    <name evidence="1" type="ORF">GCM10020369_81770</name>
</gene>
<reference evidence="2" key="1">
    <citation type="journal article" date="2019" name="Int. J. Syst. Evol. Microbiol.">
        <title>The Global Catalogue of Microorganisms (GCM) 10K type strain sequencing project: providing services to taxonomists for standard genome sequencing and annotation.</title>
        <authorList>
            <consortium name="The Broad Institute Genomics Platform"/>
            <consortium name="The Broad Institute Genome Sequencing Center for Infectious Disease"/>
            <person name="Wu L."/>
            <person name="Ma J."/>
        </authorList>
    </citation>
    <scope>NUCLEOTIDE SEQUENCE [LARGE SCALE GENOMIC DNA]</scope>
    <source>
        <strain evidence="2">JCM 9458</strain>
    </source>
</reference>
<comment type="caution">
    <text evidence="1">The sequence shown here is derived from an EMBL/GenBank/DDBJ whole genome shotgun (WGS) entry which is preliminary data.</text>
</comment>
<dbReference type="EMBL" id="BAAAYN010000082">
    <property type="protein sequence ID" value="GAA3398385.1"/>
    <property type="molecule type" value="Genomic_DNA"/>
</dbReference>
<accession>A0ABP6TCU3</accession>
<dbReference type="RefSeq" id="WP_345733729.1">
    <property type="nucleotide sequence ID" value="NZ_BAAAYN010000082.1"/>
</dbReference>